<dbReference type="RefSeq" id="WP_004551083.1">
    <property type="nucleotide sequence ID" value="NC_017831.1"/>
</dbReference>
<dbReference type="Proteomes" id="UP000010087">
    <property type="component" value="Chromosome 1"/>
</dbReference>
<keyword evidence="1" id="KW-1133">Transmembrane helix</keyword>
<sequence length="299" mass="33071">MKVFVLLVAAIATWMLVWKALVKHWRSKGWGALISHVSACLSGFVVSIIPFLTFAPGNSEQGAASVSADVPASESAASVRSEALSKSDAQSASSGEVPPVLSLTEGASNGAANADNWPKAATITLSQSEDEKRYLADQTCLDESECYGPKRFQRYIVKRYPDLASIRYHALADEADDSELVSTRKENFFQSLYFAKQIQLANGQSLYDFLRSCSRGFTSLDAAEVGYDSNAKISYFDIQYFPTLRRAGTDEPVELQILFERRGDKLLARSPFFTTNALRYADFLRRHNVTCWSNRPDAA</sequence>
<evidence type="ECO:0000256" key="1">
    <source>
        <dbReference type="SAM" id="Phobius"/>
    </source>
</evidence>
<proteinExistence type="predicted"/>
<feature type="transmembrane region" description="Helical" evidence="1">
    <location>
        <begin position="29"/>
        <end position="52"/>
    </location>
</feature>
<keyword evidence="1" id="KW-0812">Transmembrane</keyword>
<dbReference type="AlphaFoldDB" id="A0A0H3HQA5"/>
<evidence type="ECO:0000313" key="3">
    <source>
        <dbReference type="Proteomes" id="UP000010087"/>
    </source>
</evidence>
<dbReference type="PATRIC" id="fig|884204.6.peg.676"/>
<dbReference type="EMBL" id="CP002833">
    <property type="protein sequence ID" value="AFI68186.1"/>
    <property type="molecule type" value="Genomic_DNA"/>
</dbReference>
<accession>A0A0H3HQA5</accession>
<reference evidence="2 3" key="1">
    <citation type="journal article" date="2012" name="PLoS ONE">
        <title>Evolution of Burkholderia pseudomallei in recurrent melioidosis.</title>
        <authorList>
            <person name="Hayden H.S."/>
            <person name="Lim R."/>
            <person name="Brittnacher M.J."/>
            <person name="Sims E.H."/>
            <person name="Ramage E.R."/>
            <person name="Fong C."/>
            <person name="Wu Z."/>
            <person name="Crist E."/>
            <person name="Chang J."/>
            <person name="Zhou Y."/>
            <person name="Radey M."/>
            <person name="Rohmer L."/>
            <person name="Haugen E."/>
            <person name="Gillett W."/>
            <person name="Wuthiekanun V."/>
            <person name="Peacock S.J."/>
            <person name="Kaul R."/>
            <person name="Miller S.I."/>
            <person name="Manoil C."/>
            <person name="Jacobs M.A."/>
        </authorList>
    </citation>
    <scope>NUCLEOTIDE SEQUENCE [LARGE SCALE GENOMIC DNA]</scope>
    <source>
        <strain evidence="2 3">1026b</strain>
    </source>
</reference>
<keyword evidence="1" id="KW-0472">Membrane</keyword>
<evidence type="ECO:0000313" key="2">
    <source>
        <dbReference type="EMBL" id="AFI68186.1"/>
    </source>
</evidence>
<dbReference type="KEGG" id="bpz:BP1026B_I3622"/>
<organism evidence="2 3">
    <name type="scientific">Burkholderia pseudomallei (strain 1026b)</name>
    <dbReference type="NCBI Taxonomy" id="884204"/>
    <lineage>
        <taxon>Bacteria</taxon>
        <taxon>Pseudomonadati</taxon>
        <taxon>Pseudomonadota</taxon>
        <taxon>Betaproteobacteria</taxon>
        <taxon>Burkholderiales</taxon>
        <taxon>Burkholderiaceae</taxon>
        <taxon>Burkholderia</taxon>
        <taxon>pseudomallei group</taxon>
    </lineage>
</organism>
<protein>
    <submittedName>
        <fullName evidence="2">Uncharacterized protein</fullName>
    </submittedName>
</protein>
<gene>
    <name evidence="2" type="ordered locus">BP1026B_I3622</name>
</gene>
<name>A0A0H3HQA5_BURP2</name>